<keyword evidence="3" id="KW-1003">Cell membrane</keyword>
<feature type="transmembrane region" description="Helical" evidence="8">
    <location>
        <begin position="234"/>
        <end position="257"/>
    </location>
</feature>
<dbReference type="PANTHER" id="PTHR43141">
    <property type="entry name" value="CYTOCHROME BD2 SUBUNIT II"/>
    <property type="match status" value="1"/>
</dbReference>
<evidence type="ECO:0000256" key="6">
    <source>
        <dbReference type="ARBA" id="ARBA00023136"/>
    </source>
</evidence>
<evidence type="ECO:0000256" key="7">
    <source>
        <dbReference type="SAM" id="MobiDB-lite"/>
    </source>
</evidence>
<accession>A0ABY5W5N3</accession>
<feature type="transmembrane region" description="Helical" evidence="8">
    <location>
        <begin position="205"/>
        <end position="222"/>
    </location>
</feature>
<evidence type="ECO:0000256" key="4">
    <source>
        <dbReference type="ARBA" id="ARBA00022692"/>
    </source>
</evidence>
<evidence type="ECO:0000256" key="3">
    <source>
        <dbReference type="ARBA" id="ARBA00022475"/>
    </source>
</evidence>
<dbReference type="RefSeq" id="WP_259862246.1">
    <property type="nucleotide sequence ID" value="NZ_BAAAST010000005.1"/>
</dbReference>
<feature type="region of interest" description="Disordered" evidence="7">
    <location>
        <begin position="332"/>
        <end position="351"/>
    </location>
</feature>
<feature type="transmembrane region" description="Helical" evidence="8">
    <location>
        <begin position="6"/>
        <end position="34"/>
    </location>
</feature>
<feature type="compositionally biased region" description="Low complexity" evidence="7">
    <location>
        <begin position="334"/>
        <end position="344"/>
    </location>
</feature>
<keyword evidence="4 8" id="KW-0812">Transmembrane</keyword>
<keyword evidence="6 8" id="KW-0472">Membrane</keyword>
<dbReference type="Proteomes" id="UP001059617">
    <property type="component" value="Chromosome"/>
</dbReference>
<feature type="transmembrane region" description="Helical" evidence="8">
    <location>
        <begin position="86"/>
        <end position="105"/>
    </location>
</feature>
<dbReference type="PANTHER" id="PTHR43141:SF4">
    <property type="entry name" value="CYTOCHROME BD2 SUBUNIT II"/>
    <property type="match status" value="1"/>
</dbReference>
<reference evidence="9" key="1">
    <citation type="submission" date="2021-04" db="EMBL/GenBank/DDBJ databases">
        <authorList>
            <person name="Hartkoorn R.C."/>
            <person name="Beaudoing E."/>
            <person name="Hot D."/>
        </authorList>
    </citation>
    <scope>NUCLEOTIDE SEQUENCE</scope>
    <source>
        <strain evidence="9">NRRL B-16292</strain>
    </source>
</reference>
<evidence type="ECO:0000256" key="1">
    <source>
        <dbReference type="ARBA" id="ARBA00004651"/>
    </source>
</evidence>
<gene>
    <name evidence="9" type="ORF">Dfulv_09275</name>
</gene>
<dbReference type="EMBL" id="CP073720">
    <property type="protein sequence ID" value="UWP84406.1"/>
    <property type="molecule type" value="Genomic_DNA"/>
</dbReference>
<reference evidence="9" key="2">
    <citation type="submission" date="2022-09" db="EMBL/GenBank/DDBJ databases">
        <title>Biosynthetic gene clusters of Dactylosporangioum fulvum.</title>
        <authorList>
            <person name="Caradec T."/>
        </authorList>
    </citation>
    <scope>NUCLEOTIDE SEQUENCE</scope>
    <source>
        <strain evidence="9">NRRL B-16292</strain>
    </source>
</reference>
<feature type="transmembrane region" description="Helical" evidence="8">
    <location>
        <begin position="264"/>
        <end position="284"/>
    </location>
</feature>
<dbReference type="Pfam" id="PF02322">
    <property type="entry name" value="Cyt_bd_oxida_II"/>
    <property type="match status" value="1"/>
</dbReference>
<keyword evidence="10" id="KW-1185">Reference proteome</keyword>
<dbReference type="InterPro" id="IPR003317">
    <property type="entry name" value="Cyt-d_oxidase_su2"/>
</dbReference>
<name>A0ABY5W5N3_9ACTN</name>
<protein>
    <submittedName>
        <fullName evidence="9">Cytochrome d ubiquinol oxidase subunit II</fullName>
    </submittedName>
</protein>
<feature type="transmembrane region" description="Helical" evidence="8">
    <location>
        <begin position="304"/>
        <end position="324"/>
    </location>
</feature>
<feature type="transmembrane region" description="Helical" evidence="8">
    <location>
        <begin position="163"/>
        <end position="185"/>
    </location>
</feature>
<keyword evidence="5 8" id="KW-1133">Transmembrane helix</keyword>
<comment type="similarity">
    <text evidence="2">Belongs to the cytochrome ubiquinol oxidase subunit 2 family.</text>
</comment>
<sequence>MTAADILLAVLFAALTAYALFGGADFGGGFWDLFAGGARSGYRQRKLIEHAIGPVWEANHVWLIFTIVLLWTGFPSVFAAIASTMYIPLTGAALGIIGRGAGFAFRKTSVTLRLQEVFGALFAFSSVVTPFFLGAVAGGIASGRVPPFSEGRGPLLTSWWNPTSVATGVLAVGVCAYLAAVFLTFDAQRVDPELVPAMRHRALRAGAGVGVLAVIGLVVVALDADWLAGRIWRPLPATLIIASAVAGLASIALLALGRYIAVRITGGLAVAAVLWGWAAAQYPYMLPPSTTVRSVAATPTVMRATLWSVLVGAAILTPSMWWLFRLSQTPARPSPESAAQSGSGSQHGGEG</sequence>
<evidence type="ECO:0000256" key="8">
    <source>
        <dbReference type="SAM" id="Phobius"/>
    </source>
</evidence>
<feature type="transmembrane region" description="Helical" evidence="8">
    <location>
        <begin position="117"/>
        <end position="143"/>
    </location>
</feature>
<comment type="subcellular location">
    <subcellularLocation>
        <location evidence="1">Cell membrane</location>
        <topology evidence="1">Multi-pass membrane protein</topology>
    </subcellularLocation>
</comment>
<evidence type="ECO:0000256" key="5">
    <source>
        <dbReference type="ARBA" id="ARBA00022989"/>
    </source>
</evidence>
<proteinExistence type="inferred from homology"/>
<organism evidence="9 10">
    <name type="scientific">Dactylosporangium fulvum</name>
    <dbReference type="NCBI Taxonomy" id="53359"/>
    <lineage>
        <taxon>Bacteria</taxon>
        <taxon>Bacillati</taxon>
        <taxon>Actinomycetota</taxon>
        <taxon>Actinomycetes</taxon>
        <taxon>Micromonosporales</taxon>
        <taxon>Micromonosporaceae</taxon>
        <taxon>Dactylosporangium</taxon>
    </lineage>
</organism>
<evidence type="ECO:0000256" key="2">
    <source>
        <dbReference type="ARBA" id="ARBA00007543"/>
    </source>
</evidence>
<evidence type="ECO:0000313" key="9">
    <source>
        <dbReference type="EMBL" id="UWP84406.1"/>
    </source>
</evidence>
<evidence type="ECO:0000313" key="10">
    <source>
        <dbReference type="Proteomes" id="UP001059617"/>
    </source>
</evidence>